<dbReference type="GO" id="GO:0046872">
    <property type="term" value="F:metal ion binding"/>
    <property type="evidence" value="ECO:0007669"/>
    <property type="project" value="UniProtKB-KW"/>
</dbReference>
<dbReference type="EMBL" id="JABFUD020000022">
    <property type="protein sequence ID" value="KAI5062507.1"/>
    <property type="molecule type" value="Genomic_DNA"/>
</dbReference>
<comment type="caution">
    <text evidence="6">The sequence shown here is derived from an EMBL/GenBank/DDBJ whole genome shotgun (WGS) entry which is preliminary data.</text>
</comment>
<keyword evidence="1" id="KW-0479">Metal-binding</keyword>
<feature type="region of interest" description="Disordered" evidence="4">
    <location>
        <begin position="16"/>
        <end position="36"/>
    </location>
</feature>
<dbReference type="PANTHER" id="PTHR46195:SF12">
    <property type="entry name" value="HEAVY METAL-ASSOCIATED ISOPRENYLATED PLANT PROTEIN 4"/>
    <property type="match status" value="1"/>
</dbReference>
<dbReference type="AlphaFoldDB" id="A0A9D4U6Z8"/>
<evidence type="ECO:0000256" key="3">
    <source>
        <dbReference type="ARBA" id="ARBA00024045"/>
    </source>
</evidence>
<dbReference type="Proteomes" id="UP000886520">
    <property type="component" value="Chromosome 22"/>
</dbReference>
<evidence type="ECO:0000256" key="2">
    <source>
        <dbReference type="ARBA" id="ARBA00023289"/>
    </source>
</evidence>
<dbReference type="InterPro" id="IPR006121">
    <property type="entry name" value="HMA_dom"/>
</dbReference>
<evidence type="ECO:0000259" key="5">
    <source>
        <dbReference type="Pfam" id="PF00403"/>
    </source>
</evidence>
<gene>
    <name evidence="6" type="ORF">GOP47_0023046</name>
</gene>
<dbReference type="Gene3D" id="3.30.70.100">
    <property type="match status" value="1"/>
</dbReference>
<accession>A0A9D4U6Z8</accession>
<evidence type="ECO:0000313" key="7">
    <source>
        <dbReference type="Proteomes" id="UP000886520"/>
    </source>
</evidence>
<keyword evidence="2" id="KW-0636">Prenylation</keyword>
<dbReference type="InterPro" id="IPR036163">
    <property type="entry name" value="HMA_dom_sf"/>
</dbReference>
<keyword evidence="7" id="KW-1185">Reference proteome</keyword>
<proteinExistence type="inferred from homology"/>
<evidence type="ECO:0000256" key="1">
    <source>
        <dbReference type="ARBA" id="ARBA00022723"/>
    </source>
</evidence>
<feature type="region of interest" description="Disordered" evidence="4">
    <location>
        <begin position="121"/>
        <end position="155"/>
    </location>
</feature>
<dbReference type="InterPro" id="IPR044577">
    <property type="entry name" value="HIPP4/7/8/17/18/19"/>
</dbReference>
<feature type="compositionally biased region" description="Polar residues" evidence="4">
    <location>
        <begin position="21"/>
        <end position="36"/>
    </location>
</feature>
<dbReference type="PANTHER" id="PTHR46195">
    <property type="entry name" value="HEAVY METAL-ASSOCIATED ISOPRENYLATED PLANT PROTEIN 7"/>
    <property type="match status" value="1"/>
</dbReference>
<name>A0A9D4U6Z8_ADICA</name>
<feature type="domain" description="HMA" evidence="5">
    <location>
        <begin position="48"/>
        <end position="104"/>
    </location>
</feature>
<sequence>MLKERRRCALLFPARRRRRSGSTSSDQQQNAKVEDQQMMSSCDTVAVLRVKLHCPACVTDVTRSLQRLHGVMEVSADAKAEIMTVKGCKLEAKRLCDAVHKKTGKRCEVLLLGSMDDLLQALNNPPPAQQPVLSTSDMAQGQGQEQAPPPPAVQVEPVQDQSCNISTGTNIIAPDNIDQQQLLSSYSTTSTSTLRDASEPRIEIRHQTHTVIYGLPPTSLPMPPASYPYYYVSPIDQLLDTTPNRYQDWLSEENPNACKVM</sequence>
<dbReference type="CDD" id="cd00371">
    <property type="entry name" value="HMA"/>
    <property type="match status" value="1"/>
</dbReference>
<evidence type="ECO:0000313" key="6">
    <source>
        <dbReference type="EMBL" id="KAI5062507.1"/>
    </source>
</evidence>
<evidence type="ECO:0000256" key="4">
    <source>
        <dbReference type="SAM" id="MobiDB-lite"/>
    </source>
</evidence>
<keyword evidence="2" id="KW-0449">Lipoprotein</keyword>
<comment type="similarity">
    <text evidence="3">Belongs to the HIPP family.</text>
</comment>
<dbReference type="OrthoDB" id="689350at2759"/>
<dbReference type="SUPFAM" id="SSF55008">
    <property type="entry name" value="HMA, heavy metal-associated domain"/>
    <property type="match status" value="1"/>
</dbReference>
<reference evidence="6" key="1">
    <citation type="submission" date="2021-01" db="EMBL/GenBank/DDBJ databases">
        <title>Adiantum capillus-veneris genome.</title>
        <authorList>
            <person name="Fang Y."/>
            <person name="Liao Q."/>
        </authorList>
    </citation>
    <scope>NUCLEOTIDE SEQUENCE</scope>
    <source>
        <strain evidence="6">H3</strain>
        <tissue evidence="6">Leaf</tissue>
    </source>
</reference>
<organism evidence="6 7">
    <name type="scientific">Adiantum capillus-veneris</name>
    <name type="common">Maidenhair fern</name>
    <dbReference type="NCBI Taxonomy" id="13818"/>
    <lineage>
        <taxon>Eukaryota</taxon>
        <taxon>Viridiplantae</taxon>
        <taxon>Streptophyta</taxon>
        <taxon>Embryophyta</taxon>
        <taxon>Tracheophyta</taxon>
        <taxon>Polypodiopsida</taxon>
        <taxon>Polypodiidae</taxon>
        <taxon>Polypodiales</taxon>
        <taxon>Pteridineae</taxon>
        <taxon>Pteridaceae</taxon>
        <taxon>Vittarioideae</taxon>
        <taxon>Adiantum</taxon>
    </lineage>
</organism>
<dbReference type="Pfam" id="PF00403">
    <property type="entry name" value="HMA"/>
    <property type="match status" value="1"/>
</dbReference>
<protein>
    <recommendedName>
        <fullName evidence="5">HMA domain-containing protein</fullName>
    </recommendedName>
</protein>